<sequence>MDGNAIALKELFECDLLTYQDLRSGNSRGDTALHEAARFGKRNVVEMILERAIELLSARNHLGETAIYAAVASGREAVFDLLKAKVGGEEVIRRNDGCTVLHAAVTGEHYRVTRESRVGIGIDWLGLNRTCTTY</sequence>
<evidence type="ECO:0000256" key="1">
    <source>
        <dbReference type="PROSITE-ProRule" id="PRU00023"/>
    </source>
</evidence>
<accession>A0A7J0EE71</accession>
<dbReference type="Pfam" id="PF00023">
    <property type="entry name" value="Ank"/>
    <property type="match status" value="1"/>
</dbReference>
<evidence type="ECO:0000313" key="3">
    <source>
        <dbReference type="Proteomes" id="UP000585474"/>
    </source>
</evidence>
<feature type="repeat" description="ANK" evidence="1">
    <location>
        <begin position="28"/>
        <end position="60"/>
    </location>
</feature>
<dbReference type="PROSITE" id="PS50088">
    <property type="entry name" value="ANK_REPEAT"/>
    <property type="match status" value="1"/>
</dbReference>
<dbReference type="InterPro" id="IPR002110">
    <property type="entry name" value="Ankyrin_rpt"/>
</dbReference>
<dbReference type="Proteomes" id="UP000585474">
    <property type="component" value="Unassembled WGS sequence"/>
</dbReference>
<gene>
    <name evidence="2" type="ORF">Acr_03g0014440</name>
</gene>
<dbReference type="PROSITE" id="PS50297">
    <property type="entry name" value="ANK_REP_REGION"/>
    <property type="match status" value="1"/>
</dbReference>
<dbReference type="EMBL" id="BJWL01000003">
    <property type="protein sequence ID" value="GFY84670.1"/>
    <property type="molecule type" value="Genomic_DNA"/>
</dbReference>
<keyword evidence="1" id="KW-0040">ANK repeat</keyword>
<dbReference type="InterPro" id="IPR036770">
    <property type="entry name" value="Ankyrin_rpt-contain_sf"/>
</dbReference>
<name>A0A7J0EE71_9ERIC</name>
<dbReference type="OrthoDB" id="1930691at2759"/>
<dbReference type="PANTHER" id="PTHR24121">
    <property type="entry name" value="NO MECHANORECEPTOR POTENTIAL C, ISOFORM D-RELATED"/>
    <property type="match status" value="1"/>
</dbReference>
<protein>
    <recommendedName>
        <fullName evidence="4">Ankyrin repeat family protein</fullName>
    </recommendedName>
</protein>
<dbReference type="Gene3D" id="1.25.40.20">
    <property type="entry name" value="Ankyrin repeat-containing domain"/>
    <property type="match status" value="1"/>
</dbReference>
<evidence type="ECO:0000313" key="2">
    <source>
        <dbReference type="EMBL" id="GFY84670.1"/>
    </source>
</evidence>
<dbReference type="AlphaFoldDB" id="A0A7J0EE71"/>
<reference evidence="2 3" key="1">
    <citation type="submission" date="2019-07" db="EMBL/GenBank/DDBJ databases">
        <title>De Novo Assembly of kiwifruit Actinidia rufa.</title>
        <authorList>
            <person name="Sugita-Konishi S."/>
            <person name="Sato K."/>
            <person name="Mori E."/>
            <person name="Abe Y."/>
            <person name="Kisaki G."/>
            <person name="Hamano K."/>
            <person name="Suezawa K."/>
            <person name="Otani M."/>
            <person name="Fukuda T."/>
            <person name="Manabe T."/>
            <person name="Gomi K."/>
            <person name="Tabuchi M."/>
            <person name="Akimitsu K."/>
            <person name="Kataoka I."/>
        </authorList>
    </citation>
    <scope>NUCLEOTIDE SEQUENCE [LARGE SCALE GENOMIC DNA]</scope>
    <source>
        <strain evidence="3">cv. Fuchu</strain>
    </source>
</reference>
<organism evidence="2 3">
    <name type="scientific">Actinidia rufa</name>
    <dbReference type="NCBI Taxonomy" id="165716"/>
    <lineage>
        <taxon>Eukaryota</taxon>
        <taxon>Viridiplantae</taxon>
        <taxon>Streptophyta</taxon>
        <taxon>Embryophyta</taxon>
        <taxon>Tracheophyta</taxon>
        <taxon>Spermatophyta</taxon>
        <taxon>Magnoliopsida</taxon>
        <taxon>eudicotyledons</taxon>
        <taxon>Gunneridae</taxon>
        <taxon>Pentapetalae</taxon>
        <taxon>asterids</taxon>
        <taxon>Ericales</taxon>
        <taxon>Actinidiaceae</taxon>
        <taxon>Actinidia</taxon>
    </lineage>
</organism>
<dbReference type="SUPFAM" id="SSF48403">
    <property type="entry name" value="Ankyrin repeat"/>
    <property type="match status" value="1"/>
</dbReference>
<keyword evidence="3" id="KW-1185">Reference proteome</keyword>
<evidence type="ECO:0008006" key="4">
    <source>
        <dbReference type="Google" id="ProtNLM"/>
    </source>
</evidence>
<comment type="caution">
    <text evidence="2">The sequence shown here is derived from an EMBL/GenBank/DDBJ whole genome shotgun (WGS) entry which is preliminary data.</text>
</comment>
<proteinExistence type="predicted"/>
<dbReference type="PANTHER" id="PTHR24121:SF15">
    <property type="entry name" value="ANKYRIN REPEAT PROTEIN"/>
    <property type="match status" value="1"/>
</dbReference>